<dbReference type="RefSeq" id="WP_003208780.1">
    <property type="nucleotide sequence ID" value="NZ_CM000744.1"/>
</dbReference>
<dbReference type="Proteomes" id="UP001248134">
    <property type="component" value="Unassembled WGS sequence"/>
</dbReference>
<accession>A0AAJ1YXH0</accession>
<dbReference type="EMBL" id="VLYX01000003">
    <property type="protein sequence ID" value="MDR4325156.1"/>
    <property type="molecule type" value="Genomic_DNA"/>
</dbReference>
<gene>
    <name evidence="1" type="ORF">FOS08_04225</name>
</gene>
<protein>
    <submittedName>
        <fullName evidence="1">Uncharacterized protein</fullName>
    </submittedName>
</protein>
<dbReference type="Gene3D" id="1.25.40.10">
    <property type="entry name" value="Tetratricopeptide repeat domain"/>
    <property type="match status" value="1"/>
</dbReference>
<reference evidence="1" key="1">
    <citation type="submission" date="2019-07" db="EMBL/GenBank/DDBJ databases">
        <title>Phylogenomic Reclassification of ATCC Bacillus Strains and Various Taxa within the Genus Bacillus.</title>
        <authorList>
            <person name="Riojas M.A."/>
            <person name="Frank A.M."/>
            <person name="Fenn S.L."/>
            <person name="King S.P."/>
            <person name="Brower S.M."/>
            <person name="Hazbon M.H."/>
        </authorList>
    </citation>
    <scope>NUCLEOTIDE SEQUENCE</scope>
    <source>
        <strain evidence="1">NR-12239</strain>
    </source>
</reference>
<proteinExistence type="predicted"/>
<comment type="caution">
    <text evidence="1">The sequence shown here is derived from an EMBL/GenBank/DDBJ whole genome shotgun (WGS) entry which is preliminary data.</text>
</comment>
<dbReference type="InterPro" id="IPR011990">
    <property type="entry name" value="TPR-like_helical_dom_sf"/>
</dbReference>
<dbReference type="AlphaFoldDB" id="A0AAJ1YXH0"/>
<organism evidence="1 2">
    <name type="scientific">Bacillus pseudomycoides</name>
    <dbReference type="NCBI Taxonomy" id="64104"/>
    <lineage>
        <taxon>Bacteria</taxon>
        <taxon>Bacillati</taxon>
        <taxon>Bacillota</taxon>
        <taxon>Bacilli</taxon>
        <taxon>Bacillales</taxon>
        <taxon>Bacillaceae</taxon>
        <taxon>Bacillus</taxon>
        <taxon>Bacillus cereus group</taxon>
    </lineage>
</organism>
<dbReference type="SUPFAM" id="SSF48452">
    <property type="entry name" value="TPR-like"/>
    <property type="match status" value="1"/>
</dbReference>
<evidence type="ECO:0000313" key="2">
    <source>
        <dbReference type="Proteomes" id="UP001248134"/>
    </source>
</evidence>
<sequence length="180" mass="21264">MQIENIPFEMGYTFDENLREKPLSLAEMKQGITFLKTNLAHSDISYAKQCGLIGVYDRIVENLSESKYYLQKAIERYEALQHTQGIFINKLRLAHVYHWESDFEKANEIFAELFHMLHQNDLTNYEDFLYQHYGKSKLDEGDLNVTLPYFQKALQIRMKKGNEELIRSTELCIQHCSSRL</sequence>
<evidence type="ECO:0000313" key="1">
    <source>
        <dbReference type="EMBL" id="MDR4325156.1"/>
    </source>
</evidence>
<name>A0AAJ1YXH0_9BACI</name>